<dbReference type="InterPro" id="IPR047111">
    <property type="entry name" value="YbaP-like"/>
</dbReference>
<dbReference type="OrthoDB" id="9806326at2"/>
<dbReference type="Pfam" id="PF01963">
    <property type="entry name" value="TraB_PrgY_gumN"/>
    <property type="match status" value="1"/>
</dbReference>
<gene>
    <name evidence="2" type="ORF">D6201_03270</name>
</gene>
<proteinExistence type="predicted"/>
<accession>A0A419RRU3</accession>
<keyword evidence="1" id="KW-0732">Signal</keyword>
<organism evidence="2 3">
    <name type="scientific">Aurantiacibacter aquimixticola</name>
    <dbReference type="NCBI Taxonomy" id="1958945"/>
    <lineage>
        <taxon>Bacteria</taxon>
        <taxon>Pseudomonadati</taxon>
        <taxon>Pseudomonadota</taxon>
        <taxon>Alphaproteobacteria</taxon>
        <taxon>Sphingomonadales</taxon>
        <taxon>Erythrobacteraceae</taxon>
        <taxon>Aurantiacibacter</taxon>
    </lineage>
</organism>
<protein>
    <submittedName>
        <fullName evidence="2">TraB/GumN family protein</fullName>
    </submittedName>
</protein>
<feature type="signal peptide" evidence="1">
    <location>
        <begin position="1"/>
        <end position="24"/>
    </location>
</feature>
<reference evidence="2 3" key="1">
    <citation type="journal article" date="2017" name="Int. J. Syst. Evol. Microbiol.">
        <title>Erythrobacter aquimixticola sp. nov., isolated from the junction between the ocean and a freshwater spring.</title>
        <authorList>
            <person name="Park S."/>
            <person name="Jung Y.T."/>
            <person name="Choi S.J."/>
            <person name="Yoon J.H."/>
        </authorList>
    </citation>
    <scope>NUCLEOTIDE SEQUENCE [LARGE SCALE GENOMIC DNA]</scope>
    <source>
        <strain evidence="2 3">JSSK-14</strain>
    </source>
</reference>
<dbReference type="RefSeq" id="WP_120047464.1">
    <property type="nucleotide sequence ID" value="NZ_RAHX01000001.1"/>
</dbReference>
<comment type="caution">
    <text evidence="2">The sequence shown here is derived from an EMBL/GenBank/DDBJ whole genome shotgun (WGS) entry which is preliminary data.</text>
</comment>
<evidence type="ECO:0000313" key="3">
    <source>
        <dbReference type="Proteomes" id="UP000285232"/>
    </source>
</evidence>
<dbReference type="Proteomes" id="UP000285232">
    <property type="component" value="Unassembled WGS sequence"/>
</dbReference>
<dbReference type="PANTHER" id="PTHR40590:SF1">
    <property type="entry name" value="CYTOPLASMIC PROTEIN"/>
    <property type="match status" value="1"/>
</dbReference>
<dbReference type="InterPro" id="IPR002816">
    <property type="entry name" value="TraB/PrgY/GumN_fam"/>
</dbReference>
<sequence length="323" mass="35849">MVHRFLASALGALAAFMAAAPLGAQDAPIDYSFTQDYEPSPAMWILSDEDTTIYMLGTFHALPRGFKWRSERIEAIIEEADTLVLESSDYDQQLSMIDMDRKLQARIAARTPTSNRLSSAARLRWERLVGMTELDFATVDEMPVLLALLAIGVTGDGSQAGGESLGAYGVETVLEREFRARDKPILSIEDSGEVMYSLFRQDGPAIVAELDSKLTEWDGQSLYAFYDEGFVRETGDDYWREEHNWAQGIVADDFDMGFGDGRIGRAFDTNLLDRRNAAWAEWVQTRLGEPGTVLLAVGAGHFEGDASLLTMLAQRGLIARRLD</sequence>
<evidence type="ECO:0000313" key="2">
    <source>
        <dbReference type="EMBL" id="RJY08508.1"/>
    </source>
</evidence>
<dbReference type="AlphaFoldDB" id="A0A419RRU3"/>
<evidence type="ECO:0000256" key="1">
    <source>
        <dbReference type="SAM" id="SignalP"/>
    </source>
</evidence>
<dbReference type="CDD" id="cd14789">
    <property type="entry name" value="Tiki"/>
    <property type="match status" value="1"/>
</dbReference>
<dbReference type="EMBL" id="RAHX01000001">
    <property type="protein sequence ID" value="RJY08508.1"/>
    <property type="molecule type" value="Genomic_DNA"/>
</dbReference>
<name>A0A419RRU3_9SPHN</name>
<keyword evidence="3" id="KW-1185">Reference proteome</keyword>
<feature type="chain" id="PRO_5019156746" evidence="1">
    <location>
        <begin position="25"/>
        <end position="323"/>
    </location>
</feature>
<dbReference type="PANTHER" id="PTHR40590">
    <property type="entry name" value="CYTOPLASMIC PROTEIN-RELATED"/>
    <property type="match status" value="1"/>
</dbReference>